<evidence type="ECO:0000313" key="3">
    <source>
        <dbReference type="RefSeq" id="XP_020658197.2"/>
    </source>
</evidence>
<organism evidence="2 3">
    <name type="scientific">Pogona vitticeps</name>
    <name type="common">central bearded dragon</name>
    <dbReference type="NCBI Taxonomy" id="103695"/>
    <lineage>
        <taxon>Eukaryota</taxon>
        <taxon>Metazoa</taxon>
        <taxon>Chordata</taxon>
        <taxon>Craniata</taxon>
        <taxon>Vertebrata</taxon>
        <taxon>Euteleostomi</taxon>
        <taxon>Lepidosauria</taxon>
        <taxon>Squamata</taxon>
        <taxon>Bifurcata</taxon>
        <taxon>Unidentata</taxon>
        <taxon>Episquamata</taxon>
        <taxon>Toxicofera</taxon>
        <taxon>Iguania</taxon>
        <taxon>Acrodonta</taxon>
        <taxon>Agamidae</taxon>
        <taxon>Amphibolurinae</taxon>
        <taxon>Pogona</taxon>
    </lineage>
</organism>
<dbReference type="GeneID" id="110083795"/>
<dbReference type="RefSeq" id="XP_020658197.2">
    <property type="nucleotide sequence ID" value="XM_020802538.2"/>
</dbReference>
<keyword evidence="2" id="KW-1185">Reference proteome</keyword>
<feature type="chain" id="PRO_5047435821" evidence="1">
    <location>
        <begin position="20"/>
        <end position="95"/>
    </location>
</feature>
<feature type="signal peptide" evidence="1">
    <location>
        <begin position="1"/>
        <end position="19"/>
    </location>
</feature>
<dbReference type="Proteomes" id="UP001652642">
    <property type="component" value="Chromosome 3"/>
</dbReference>
<dbReference type="CTD" id="219348"/>
<dbReference type="PANTHER" id="PTHR37355">
    <property type="entry name" value="PLACENTA-SPECIFIC PROTEIN 9"/>
    <property type="match status" value="1"/>
</dbReference>
<sequence length="95" mass="10741">MLYVRPLLFLFTLTGLGLAAVDPVIDHGESLEQSYWCDDHNTIHRRLDTIQEQVEKTVDHLDSEVKSLLKTVSETAWSVPLTPGTPLMDIFEDTS</sequence>
<dbReference type="Pfam" id="PF15205">
    <property type="entry name" value="PLAC9"/>
    <property type="match status" value="1"/>
</dbReference>
<dbReference type="OrthoDB" id="9937406at2759"/>
<dbReference type="KEGG" id="pvt:110083795"/>
<proteinExistence type="predicted"/>
<gene>
    <name evidence="3" type="primary">PLAC9</name>
</gene>
<keyword evidence="1" id="KW-0732">Signal</keyword>
<dbReference type="InterPro" id="IPR027941">
    <property type="entry name" value="PLAC9"/>
</dbReference>
<accession>A0A6J0UC32</accession>
<dbReference type="AlphaFoldDB" id="A0A6J0UC32"/>
<reference evidence="3" key="1">
    <citation type="submission" date="2025-08" db="UniProtKB">
        <authorList>
            <consortium name="RefSeq"/>
        </authorList>
    </citation>
    <scope>IDENTIFICATION</scope>
</reference>
<dbReference type="PANTHER" id="PTHR37355:SF1">
    <property type="entry name" value="PLACENTA-SPECIFIC PROTEIN 9"/>
    <property type="match status" value="1"/>
</dbReference>
<name>A0A6J0UC32_9SAUR</name>
<evidence type="ECO:0000313" key="2">
    <source>
        <dbReference type="Proteomes" id="UP001652642"/>
    </source>
</evidence>
<evidence type="ECO:0000256" key="1">
    <source>
        <dbReference type="SAM" id="SignalP"/>
    </source>
</evidence>
<protein>
    <submittedName>
        <fullName evidence="3">Placenta-specific protein 9</fullName>
    </submittedName>
</protein>